<evidence type="ECO:0000259" key="6">
    <source>
        <dbReference type="Pfam" id="PF08331"/>
    </source>
</evidence>
<dbReference type="SUPFAM" id="SSF54862">
    <property type="entry name" value="4Fe-4S ferredoxins"/>
    <property type="match status" value="1"/>
</dbReference>
<evidence type="ECO:0000256" key="3">
    <source>
        <dbReference type="ARBA" id="ARBA00023002"/>
    </source>
</evidence>
<dbReference type="InterPro" id="IPR017900">
    <property type="entry name" value="4Fe4S_Fe_S_CS"/>
</dbReference>
<keyword evidence="5" id="KW-0411">Iron-sulfur</keyword>
<dbReference type="PANTHER" id="PTHR30002">
    <property type="entry name" value="EPOXYQUEUOSINE REDUCTASE"/>
    <property type="match status" value="1"/>
</dbReference>
<keyword evidence="8" id="KW-1185">Reference proteome</keyword>
<dbReference type="InterPro" id="IPR013542">
    <property type="entry name" value="QueG_DUF1730"/>
</dbReference>
<protein>
    <submittedName>
        <fullName evidence="7">Epoxyqueuosine reductase</fullName>
    </submittedName>
</protein>
<dbReference type="STRING" id="398199.SAMN05421804_101485"/>
<evidence type="ECO:0000313" key="7">
    <source>
        <dbReference type="EMBL" id="SFN44167.1"/>
    </source>
</evidence>
<feature type="domain" description="DUF1730" evidence="6">
    <location>
        <begin position="61"/>
        <end position="126"/>
    </location>
</feature>
<dbReference type="GO" id="GO:0046872">
    <property type="term" value="F:metal ion binding"/>
    <property type="evidence" value="ECO:0007669"/>
    <property type="project" value="UniProtKB-KW"/>
</dbReference>
<keyword evidence="2" id="KW-0479">Metal-binding</keyword>
<reference evidence="7 8" key="1">
    <citation type="submission" date="2016-10" db="EMBL/GenBank/DDBJ databases">
        <authorList>
            <person name="de Groot N.N."/>
        </authorList>
    </citation>
    <scope>NUCLEOTIDE SEQUENCE [LARGE SCALE GENOMIC DNA]</scope>
    <source>
        <strain evidence="7 8">ML2</strain>
    </source>
</reference>
<dbReference type="PROSITE" id="PS00198">
    <property type="entry name" value="4FE4S_FER_1"/>
    <property type="match status" value="1"/>
</dbReference>
<dbReference type="eggNOG" id="COG1600">
    <property type="taxonomic scope" value="Bacteria"/>
</dbReference>
<accession>A0A1I4Z1X6</accession>
<dbReference type="InterPro" id="IPR004453">
    <property type="entry name" value="QueG"/>
</dbReference>
<evidence type="ECO:0000256" key="2">
    <source>
        <dbReference type="ARBA" id="ARBA00022723"/>
    </source>
</evidence>
<evidence type="ECO:0000256" key="5">
    <source>
        <dbReference type="ARBA" id="ARBA00023014"/>
    </source>
</evidence>
<dbReference type="GO" id="GO:0008616">
    <property type="term" value="P:tRNA queuosine(34) biosynthetic process"/>
    <property type="evidence" value="ECO:0007669"/>
    <property type="project" value="InterPro"/>
</dbReference>
<dbReference type="NCBIfam" id="TIGR00276">
    <property type="entry name" value="tRNA epoxyqueuosine(34) reductase QueG"/>
    <property type="match status" value="1"/>
</dbReference>
<dbReference type="EMBL" id="FOVK01000001">
    <property type="protein sequence ID" value="SFN44167.1"/>
    <property type="molecule type" value="Genomic_DNA"/>
</dbReference>
<keyword evidence="1" id="KW-0004">4Fe-4S</keyword>
<dbReference type="Pfam" id="PF08331">
    <property type="entry name" value="QueG_DUF1730"/>
    <property type="match status" value="1"/>
</dbReference>
<dbReference type="Gene3D" id="3.30.70.20">
    <property type="match status" value="1"/>
</dbReference>
<organism evidence="7 8">
    <name type="scientific">Proteiniclasticum ruminis</name>
    <dbReference type="NCBI Taxonomy" id="398199"/>
    <lineage>
        <taxon>Bacteria</taxon>
        <taxon>Bacillati</taxon>
        <taxon>Bacillota</taxon>
        <taxon>Clostridia</taxon>
        <taxon>Eubacteriales</taxon>
        <taxon>Clostridiaceae</taxon>
        <taxon>Proteiniclasticum</taxon>
    </lineage>
</organism>
<sequence length="333" mass="39007">MSAEGIQSKVIEKLEDLGLRHYGFMKAQALSRDSLAYFRERDERNFTTSFEENDLMRKVNLQSEMENAQTIISVAFPYFYDAYIHKEGYFSLYTLGQDYHIVVKDYLEKLAEVIRSHGYEAKVFADNNSLPERYIAYASYVGEIGKNHMLITKEYGSYVFLGEILTNLVLETRERDYQEIPLHAICGDCTNCIKACPTQILGSEFYDTKRCMSYITQSKEVPDEDLLLFKGRLFGCDTCQRSCPLNRKVNTSSIEAFRPREYMKYPNLLELLELTNQEFLKYKETSSGWRGKKLLQRNAMVELVRKGNTLDVEKLPTEYLREYYHRLEKIFNL</sequence>
<dbReference type="AlphaFoldDB" id="A0A1I4Z1X6"/>
<name>A0A1I4Z1X6_9CLOT</name>
<dbReference type="Pfam" id="PF13484">
    <property type="entry name" value="Fer4_16"/>
    <property type="match status" value="1"/>
</dbReference>
<keyword evidence="3" id="KW-0560">Oxidoreductase</keyword>
<dbReference type="PANTHER" id="PTHR30002:SF4">
    <property type="entry name" value="EPOXYQUEUOSINE REDUCTASE"/>
    <property type="match status" value="1"/>
</dbReference>
<evidence type="ECO:0000256" key="4">
    <source>
        <dbReference type="ARBA" id="ARBA00023004"/>
    </source>
</evidence>
<keyword evidence="4" id="KW-0408">Iron</keyword>
<dbReference type="GO" id="GO:0051539">
    <property type="term" value="F:4 iron, 4 sulfur cluster binding"/>
    <property type="evidence" value="ECO:0007669"/>
    <property type="project" value="UniProtKB-KW"/>
</dbReference>
<proteinExistence type="predicted"/>
<evidence type="ECO:0000313" key="8">
    <source>
        <dbReference type="Proteomes" id="UP000181899"/>
    </source>
</evidence>
<dbReference type="RefSeq" id="WP_074910814.1">
    <property type="nucleotide sequence ID" value="NZ_FOVK01000001.1"/>
</dbReference>
<gene>
    <name evidence="7" type="ORF">SAMN04488695_101897</name>
</gene>
<dbReference type="Proteomes" id="UP000181899">
    <property type="component" value="Unassembled WGS sequence"/>
</dbReference>
<dbReference type="OrthoDB" id="9784571at2"/>
<evidence type="ECO:0000256" key="1">
    <source>
        <dbReference type="ARBA" id="ARBA00022485"/>
    </source>
</evidence>
<dbReference type="GO" id="GO:0052693">
    <property type="term" value="F:epoxyqueuosine reductase activity"/>
    <property type="evidence" value="ECO:0007669"/>
    <property type="project" value="TreeGrafter"/>
</dbReference>